<dbReference type="GO" id="GO:0004252">
    <property type="term" value="F:serine-type endopeptidase activity"/>
    <property type="evidence" value="ECO:0007669"/>
    <property type="project" value="InterPro"/>
</dbReference>
<gene>
    <name evidence="7" type="ORF">P8935_19930</name>
</gene>
<feature type="signal peptide" evidence="4">
    <location>
        <begin position="1"/>
        <end position="22"/>
    </location>
</feature>
<feature type="domain" description="Peptidase S9 prolyl oligopeptidase catalytic" evidence="5">
    <location>
        <begin position="510"/>
        <end position="709"/>
    </location>
</feature>
<dbReference type="Pfam" id="PF02897">
    <property type="entry name" value="Peptidase_S9_N"/>
    <property type="match status" value="1"/>
</dbReference>
<evidence type="ECO:0000313" key="7">
    <source>
        <dbReference type="EMBL" id="XBH16832.1"/>
    </source>
</evidence>
<dbReference type="PRINTS" id="PR00862">
    <property type="entry name" value="PROLIGOPTASE"/>
</dbReference>
<reference evidence="7" key="1">
    <citation type="submission" date="2023-03" db="EMBL/GenBank/DDBJ databases">
        <title>Edaphobacter sp.</title>
        <authorList>
            <person name="Huber K.J."/>
            <person name="Papendorf J."/>
            <person name="Pilke C."/>
            <person name="Bunk B."/>
            <person name="Sproeer C."/>
            <person name="Pester M."/>
        </authorList>
    </citation>
    <scope>NUCLEOTIDE SEQUENCE</scope>
    <source>
        <strain evidence="7">DSM 110680</strain>
    </source>
</reference>
<keyword evidence="4" id="KW-0732">Signal</keyword>
<evidence type="ECO:0000256" key="1">
    <source>
        <dbReference type="ARBA" id="ARBA00022670"/>
    </source>
</evidence>
<evidence type="ECO:0000256" key="3">
    <source>
        <dbReference type="ARBA" id="ARBA00022825"/>
    </source>
</evidence>
<dbReference type="InterPro" id="IPR051167">
    <property type="entry name" value="Prolyl_oligopep/macrocyclase"/>
</dbReference>
<evidence type="ECO:0000259" key="6">
    <source>
        <dbReference type="Pfam" id="PF02897"/>
    </source>
</evidence>
<evidence type="ECO:0000256" key="4">
    <source>
        <dbReference type="SAM" id="SignalP"/>
    </source>
</evidence>
<dbReference type="Gene3D" id="2.130.10.120">
    <property type="entry name" value="Prolyl oligopeptidase, N-terminal domain"/>
    <property type="match status" value="1"/>
</dbReference>
<dbReference type="AlphaFoldDB" id="A0AAU7DIC3"/>
<dbReference type="InterPro" id="IPR023302">
    <property type="entry name" value="Pept_S9A_N"/>
</dbReference>
<dbReference type="InterPro" id="IPR002470">
    <property type="entry name" value="Peptidase_S9A"/>
</dbReference>
<keyword evidence="1" id="KW-0645">Protease</keyword>
<evidence type="ECO:0000256" key="2">
    <source>
        <dbReference type="ARBA" id="ARBA00022801"/>
    </source>
</evidence>
<dbReference type="Pfam" id="PF00326">
    <property type="entry name" value="Peptidase_S9"/>
    <property type="match status" value="1"/>
</dbReference>
<dbReference type="InterPro" id="IPR029058">
    <property type="entry name" value="AB_hydrolase_fold"/>
</dbReference>
<evidence type="ECO:0000259" key="5">
    <source>
        <dbReference type="Pfam" id="PF00326"/>
    </source>
</evidence>
<name>A0AAU7DIC3_9BACT</name>
<keyword evidence="3" id="KW-0720">Serine protease</keyword>
<proteinExistence type="predicted"/>
<dbReference type="GO" id="GO:0006508">
    <property type="term" value="P:proteolysis"/>
    <property type="evidence" value="ECO:0007669"/>
    <property type="project" value="UniProtKB-KW"/>
</dbReference>
<dbReference type="EMBL" id="CP121196">
    <property type="protein sequence ID" value="XBH16832.1"/>
    <property type="molecule type" value="Genomic_DNA"/>
</dbReference>
<sequence>MHWTRSVAGAAGILAAMAVAGAGMKVAKAQSTTAEQPDKYTWLEDIRGDKPMQWVKEENARTAAVIEKQKVFAQLDEDALKVLDSPDKLPGPTFRGGLVYNTWRDKDHLRGIVRHTTLESYLTNDPKWETVIDYDALGKQDKQSWVGHGLDCMEPEEERCMVALSVGGEDAATFKEFDLKTATFVDGGFVMPRGKQRMAWLDKDTLLIGRDWGPGTMSVAGYPITIRKWKRGTPLESSVEIYRGDVNDNGYGNNPGVLVDGQGNKLALIERSKTTFESEWYLLLPDGPKKLGLPLKCNVEGLLDNQLLVSLQEDWTPAGSSKGFAQGSVISIDAAAAQADPAHLKPMVVFTPSAQEFAQEVVPTKNHVLLTTLEHVQGRAYVLTHSKDGQWMRKKLPVPDNQTIGIVTTSLLHDKFFLSETGFLTPSSVLLGDAADGSLKPGKTQKALFDASRDVVEQLEATSKDGTKVPYFVVHRKDIAMDGSTPTLLTAYGGFQVSNTPYYSAVMGKLWLERGGTFVLANIRGGGEFGPAWHEAGLKTHRQRIYDDFYAVGQDLITRKFTSTEHLAIEGGSNGGLLMGVEFTQHPEMWKAVVIQVPLLDMLGFEHMSAGSSWVGEYGSTKVPEERAFLASISPYNQLKPDGHYPEPLIFTTTADDRVGPVHARKFAAKMEEYHLPFYYDEITEGGHGAGADNKQAARTWAEEYTYLTMKVMN</sequence>
<dbReference type="RefSeq" id="WP_348262060.1">
    <property type="nucleotide sequence ID" value="NZ_CP121196.1"/>
</dbReference>
<dbReference type="SUPFAM" id="SSF53474">
    <property type="entry name" value="alpha/beta-Hydrolases"/>
    <property type="match status" value="1"/>
</dbReference>
<feature type="domain" description="Peptidase S9A N-terminal" evidence="6">
    <location>
        <begin position="36"/>
        <end position="443"/>
    </location>
</feature>
<feature type="chain" id="PRO_5043660936" evidence="4">
    <location>
        <begin position="23"/>
        <end position="714"/>
    </location>
</feature>
<protein>
    <submittedName>
        <fullName evidence="7">Prolyl oligopeptidase family serine peptidase</fullName>
    </submittedName>
</protein>
<dbReference type="SUPFAM" id="SSF50993">
    <property type="entry name" value="Peptidase/esterase 'gauge' domain"/>
    <property type="match status" value="1"/>
</dbReference>
<dbReference type="GO" id="GO:0070012">
    <property type="term" value="F:oligopeptidase activity"/>
    <property type="evidence" value="ECO:0007669"/>
    <property type="project" value="TreeGrafter"/>
</dbReference>
<dbReference type="PANTHER" id="PTHR42881:SF13">
    <property type="entry name" value="PROLYL ENDOPEPTIDASE"/>
    <property type="match status" value="1"/>
</dbReference>
<dbReference type="PANTHER" id="PTHR42881">
    <property type="entry name" value="PROLYL ENDOPEPTIDASE"/>
    <property type="match status" value="1"/>
</dbReference>
<accession>A0AAU7DIC3</accession>
<dbReference type="InterPro" id="IPR001375">
    <property type="entry name" value="Peptidase_S9_cat"/>
</dbReference>
<dbReference type="GO" id="GO:0005829">
    <property type="term" value="C:cytosol"/>
    <property type="evidence" value="ECO:0007669"/>
    <property type="project" value="TreeGrafter"/>
</dbReference>
<dbReference type="Gene3D" id="3.40.50.1820">
    <property type="entry name" value="alpha/beta hydrolase"/>
    <property type="match status" value="1"/>
</dbReference>
<keyword evidence="2" id="KW-0378">Hydrolase</keyword>
<organism evidence="7">
    <name type="scientific">Telmatobacter sp. DSM 110680</name>
    <dbReference type="NCBI Taxonomy" id="3036704"/>
    <lineage>
        <taxon>Bacteria</taxon>
        <taxon>Pseudomonadati</taxon>
        <taxon>Acidobacteriota</taxon>
        <taxon>Terriglobia</taxon>
        <taxon>Terriglobales</taxon>
        <taxon>Acidobacteriaceae</taxon>
        <taxon>Telmatobacter</taxon>
    </lineage>
</organism>